<feature type="non-terminal residue" evidence="2">
    <location>
        <position position="1"/>
    </location>
</feature>
<feature type="transmembrane region" description="Helical" evidence="1">
    <location>
        <begin position="48"/>
        <end position="66"/>
    </location>
</feature>
<keyword evidence="1" id="KW-0812">Transmembrane</keyword>
<evidence type="ECO:0000313" key="3">
    <source>
        <dbReference type="Proteomes" id="UP000576480"/>
    </source>
</evidence>
<gene>
    <name evidence="2" type="ORF">HKBW3S43_01996</name>
</gene>
<reference evidence="2 3" key="1">
    <citation type="journal article" date="2020" name="Front. Microbiol.">
        <title>Single-cell genomics of novel Actinobacteria with the Wood-Ljungdahl pathway discovered in a serpentinizing system.</title>
        <authorList>
            <person name="Merino N."/>
            <person name="Kawai M."/>
            <person name="Boyd E.S."/>
            <person name="Colman D.R."/>
            <person name="McGlynn S.E."/>
            <person name="Nealson K.H."/>
            <person name="Kurokawa K."/>
            <person name="Hongoh Y."/>
        </authorList>
    </citation>
    <scope>NUCLEOTIDE SEQUENCE [LARGE SCALE GENOMIC DNA]</scope>
    <source>
        <strain evidence="2 3">S43</strain>
    </source>
</reference>
<dbReference type="EMBL" id="BLSB01000484">
    <property type="protein sequence ID" value="GFP36208.1"/>
    <property type="molecule type" value="Genomic_DNA"/>
</dbReference>
<keyword evidence="1" id="KW-1133">Transmembrane helix</keyword>
<evidence type="ECO:0000256" key="1">
    <source>
        <dbReference type="SAM" id="Phobius"/>
    </source>
</evidence>
<evidence type="ECO:0000313" key="2">
    <source>
        <dbReference type="EMBL" id="GFP36208.1"/>
    </source>
</evidence>
<proteinExistence type="predicted"/>
<dbReference type="AlphaFoldDB" id="A0A6V8PUY1"/>
<comment type="caution">
    <text evidence="2">The sequence shown here is derived from an EMBL/GenBank/DDBJ whole genome shotgun (WGS) entry which is preliminary data.</text>
</comment>
<accession>A0A6V8PUY1</accession>
<dbReference type="Proteomes" id="UP000576480">
    <property type="component" value="Unassembled WGS sequence"/>
</dbReference>
<protein>
    <submittedName>
        <fullName evidence="2">Uncharacterized protein</fullName>
    </submittedName>
</protein>
<keyword evidence="1" id="KW-0472">Membrane</keyword>
<sequence>VPHQMDQPTLSVHPKPAETFFPAGHAAAVSADVTLYPNFALGRGGREVKILAALFVGGLNVGVYFMRTMANATKAYSQSFGEKLEGLPAKKTGL</sequence>
<name>A0A6V8PUY1_9ACTN</name>
<organism evidence="2 3">
    <name type="scientific">Candidatus Hakubella thermalkaliphila</name>
    <dbReference type="NCBI Taxonomy" id="2754717"/>
    <lineage>
        <taxon>Bacteria</taxon>
        <taxon>Bacillati</taxon>
        <taxon>Actinomycetota</taxon>
        <taxon>Actinomycetota incertae sedis</taxon>
        <taxon>Candidatus Hakubellales</taxon>
        <taxon>Candidatus Hakubellaceae</taxon>
        <taxon>Candidatus Hakubella</taxon>
    </lineage>
</organism>